<dbReference type="PANTHER" id="PTHR43794">
    <property type="entry name" value="AMINOHYDROLASE SSNA-RELATED"/>
    <property type="match status" value="1"/>
</dbReference>
<feature type="domain" description="Amidohydrolase-related" evidence="3">
    <location>
        <begin position="268"/>
        <end position="471"/>
    </location>
</feature>
<dbReference type="GO" id="GO:0016810">
    <property type="term" value="F:hydrolase activity, acting on carbon-nitrogen (but not peptide) bonds"/>
    <property type="evidence" value="ECO:0007669"/>
    <property type="project" value="InterPro"/>
</dbReference>
<keyword evidence="1 4" id="KW-0378">Hydrolase</keyword>
<reference evidence="4 5" key="1">
    <citation type="journal article" date="2016" name="Genome Announc.">
        <title>First Complete Genome Sequence of a Subdivision 6 Acidobacterium Strain.</title>
        <authorList>
            <person name="Huang S."/>
            <person name="Vieira S."/>
            <person name="Bunk B."/>
            <person name="Riedel T."/>
            <person name="Sproer C."/>
            <person name="Overmann J."/>
        </authorList>
    </citation>
    <scope>NUCLEOTIDE SEQUENCE [LARGE SCALE GENOMIC DNA]</scope>
    <source>
        <strain evidence="5">DSM 100886 HEG_-6_39</strain>
    </source>
</reference>
<dbReference type="InterPro" id="IPR032466">
    <property type="entry name" value="Metal_Hydrolase"/>
</dbReference>
<dbReference type="InterPro" id="IPR050287">
    <property type="entry name" value="MTA/SAH_deaminase"/>
</dbReference>
<dbReference type="STRING" id="1855912.LuPra_02819"/>
<keyword evidence="5" id="KW-1185">Reference proteome</keyword>
<dbReference type="AlphaFoldDB" id="A0A143PN61"/>
<evidence type="ECO:0000256" key="2">
    <source>
        <dbReference type="SAM" id="SignalP"/>
    </source>
</evidence>
<dbReference type="Pfam" id="PF01979">
    <property type="entry name" value="Amidohydro_1"/>
    <property type="match status" value="1"/>
</dbReference>
<dbReference type="Gene3D" id="2.30.40.10">
    <property type="entry name" value="Urease, subunit C, domain 1"/>
    <property type="match status" value="1"/>
</dbReference>
<dbReference type="SUPFAM" id="SSF51338">
    <property type="entry name" value="Composite domain of metallo-dependent hydrolases"/>
    <property type="match status" value="1"/>
</dbReference>
<evidence type="ECO:0000259" key="3">
    <source>
        <dbReference type="Pfam" id="PF01979"/>
    </source>
</evidence>
<organism evidence="4 5">
    <name type="scientific">Luteitalea pratensis</name>
    <dbReference type="NCBI Taxonomy" id="1855912"/>
    <lineage>
        <taxon>Bacteria</taxon>
        <taxon>Pseudomonadati</taxon>
        <taxon>Acidobacteriota</taxon>
        <taxon>Vicinamibacteria</taxon>
        <taxon>Vicinamibacterales</taxon>
        <taxon>Vicinamibacteraceae</taxon>
        <taxon>Luteitalea</taxon>
    </lineage>
</organism>
<dbReference type="InterPro" id="IPR006680">
    <property type="entry name" value="Amidohydro-rel"/>
</dbReference>
<dbReference type="Gene3D" id="3.20.20.140">
    <property type="entry name" value="Metal-dependent hydrolases"/>
    <property type="match status" value="1"/>
</dbReference>
<sequence length="658" mass="69342" precursor="true">MKSKQRHAAFSCAAVLAVMTTTADQSVVATSSGAILLEGTVVTMNAAREVIPNGRVLVRDGRIVAVWRGSAPPQGVDVADAVRAPLGEHAYIYPGLINLHDHPFFGVLPLWQPPRSHVQPAMGRPLGTEPYGNRYQWNQVALTQPEEAARLVSNPSTMLTDGAALASLVDVIKFAKARMILGGTTTTQGAGSNAAYDSLLARTVESANFGRRRIFSRVGSIGSLSSSDQALLQGGMAAGLVDAWLIHLAEGVRDADRRAGDVTSSRAEFTELKARQLLSDATVVLHGVGLEPQDFVEMAHARPARADGAGDGRGAKLVWSPLSNLLLYGTTTAIYDALAAGVLVSLGTDWAPSGSANLLTELKVADRTLRDVLLLGGRRDIVPWLAVSGAKDAGAKERALDQLLVEMVTINPALAVRWDDQVGSIEAGKVADILVIDTKPLPEIPRGIPASPYRRLIDATERNVSLVMVGGAAQAGDVAVMSALKPGDFDVVAGGAGCFEKAIDVTAPALPGGSDSFDQVVAGITEALRALGGDHPPAGGGPSSPFANTWSYLKARIPGASDLPDLTFNLGLAFYFGSTADGRVNLEAIRPPALFTVDDHWWFATLASVRDSVSDLTADTDPPYALYLSNSNQETAFGSPFAADLLHNRWYEVPCGVH</sequence>
<feature type="chain" id="PRO_5007511700" evidence="2">
    <location>
        <begin position="24"/>
        <end position="658"/>
    </location>
</feature>
<feature type="signal peptide" evidence="2">
    <location>
        <begin position="1"/>
        <end position="23"/>
    </location>
</feature>
<evidence type="ECO:0000313" key="5">
    <source>
        <dbReference type="Proteomes" id="UP000076079"/>
    </source>
</evidence>
<dbReference type="EC" id="3.8.1.-" evidence="4"/>
<reference evidence="5" key="2">
    <citation type="submission" date="2016-04" db="EMBL/GenBank/DDBJ databases">
        <title>First Complete Genome Sequence of a Subdivision 6 Acidobacterium.</title>
        <authorList>
            <person name="Huang S."/>
            <person name="Vieira S."/>
            <person name="Bunk B."/>
            <person name="Riedel T."/>
            <person name="Sproeer C."/>
            <person name="Overmann J."/>
        </authorList>
    </citation>
    <scope>NUCLEOTIDE SEQUENCE [LARGE SCALE GENOMIC DNA]</scope>
    <source>
        <strain evidence="5">DSM 100886 HEG_-6_39</strain>
    </source>
</reference>
<protein>
    <submittedName>
        <fullName evidence="4">S-triazine hydrolase</fullName>
        <ecNumber evidence="4">3.8.1.-</ecNumber>
    </submittedName>
</protein>
<name>A0A143PN61_LUTPR</name>
<dbReference type="SUPFAM" id="SSF51556">
    <property type="entry name" value="Metallo-dependent hydrolases"/>
    <property type="match status" value="1"/>
</dbReference>
<dbReference type="InterPro" id="IPR011059">
    <property type="entry name" value="Metal-dep_hydrolase_composite"/>
</dbReference>
<gene>
    <name evidence="4" type="primary">trzA</name>
    <name evidence="4" type="ORF">LuPra_02819</name>
</gene>
<dbReference type="EMBL" id="CP015136">
    <property type="protein sequence ID" value="AMY09600.1"/>
    <property type="molecule type" value="Genomic_DNA"/>
</dbReference>
<evidence type="ECO:0000256" key="1">
    <source>
        <dbReference type="ARBA" id="ARBA00022801"/>
    </source>
</evidence>
<dbReference type="Proteomes" id="UP000076079">
    <property type="component" value="Chromosome"/>
</dbReference>
<proteinExistence type="predicted"/>
<keyword evidence="2" id="KW-0732">Signal</keyword>
<dbReference type="PANTHER" id="PTHR43794:SF11">
    <property type="entry name" value="AMIDOHYDROLASE-RELATED DOMAIN-CONTAINING PROTEIN"/>
    <property type="match status" value="1"/>
</dbReference>
<dbReference type="KEGG" id="abac:LuPra_02819"/>
<accession>A0A143PN61</accession>
<evidence type="ECO:0000313" key="4">
    <source>
        <dbReference type="EMBL" id="AMY09600.1"/>
    </source>
</evidence>